<proteinExistence type="inferred from homology"/>
<feature type="domain" description="Ribulose bisphosphate carboxylase small subunit" evidence="11">
    <location>
        <begin position="222"/>
        <end position="315"/>
    </location>
</feature>
<organism evidence="12 13">
    <name type="scientific">Candidatus Synechococcus calcipolaris G9</name>
    <dbReference type="NCBI Taxonomy" id="1497997"/>
    <lineage>
        <taxon>Bacteria</taxon>
        <taxon>Bacillati</taxon>
        <taxon>Cyanobacteriota</taxon>
        <taxon>Cyanophyceae</taxon>
        <taxon>Synechococcales</taxon>
        <taxon>Synechococcaceae</taxon>
        <taxon>Synechococcus</taxon>
    </lineage>
</organism>
<dbReference type="CDD" id="cd00307">
    <property type="entry name" value="RuBisCO_small_like"/>
    <property type="match status" value="3"/>
</dbReference>
<protein>
    <recommendedName>
        <fullName evidence="6">Carboxysome assembly protein CcmM</fullName>
    </recommendedName>
    <alternativeName>
        <fullName evidence="9">Carbon dioxide concentrating mechanism protein CcmM</fullName>
    </alternativeName>
</protein>
<comment type="caution">
    <text evidence="12">The sequence shown here is derived from an EMBL/GenBank/DDBJ whole genome shotgun (WGS) entry which is preliminary data.</text>
</comment>
<dbReference type="Proteomes" id="UP001154265">
    <property type="component" value="Unassembled WGS sequence"/>
</dbReference>
<keyword evidence="3" id="KW-0120">Carbon dioxide fixation</keyword>
<gene>
    <name evidence="12" type="ORF">L3556_14705</name>
</gene>
<dbReference type="Pfam" id="PF00101">
    <property type="entry name" value="RuBisCO_small"/>
    <property type="match status" value="3"/>
</dbReference>
<dbReference type="Gene3D" id="3.30.190.10">
    <property type="entry name" value="Ribulose bisphosphate carboxylase, small subunit"/>
    <property type="match status" value="3"/>
</dbReference>
<feature type="domain" description="Ribulose bisphosphate carboxylase small subunit" evidence="11">
    <location>
        <begin position="341"/>
        <end position="434"/>
    </location>
</feature>
<sequence>MAVKSYAAPPTPWSTDLAKPKIADSAYIHSSCNLIGDVRIKDDVHIAPGTSIRADEGTPFHIGEGTNIQDGVVIHGLQDGRVLGDDGKEYSVWIGDDASITHMALIHGPVYVGSGCFIGFRSTVFNARVGPGCVVMMHALIQDVEIPPGKYVASGTIITNQQQANRLPNAEETDIHFAQHVVGINDALRSGYRCAENIACIAPIRNELKKTHDVQINLQQDGGGQVMTQATNPDILSEIRQLLSQGYHIGLEYADARRYRTSSWQSEPPIQAQQERQVVAEVEKCLSAHSQDYVRLIGVDPKAKRRVRELTIHRPGEPTSMGATFSSGGSSSPSTAYTSYAASTTSRGSLDQSIIGQIRQLLQQGYQIGTEHTDPRHYRTSSWYSCAPIQSNREPEVIAALEACLQEHQGEYVRLLGIDSKAKRRVLEQIIQRPDGPVTSNGSRGNGSGTKSSFPTATPASYGTPQDTVLSNDVLNQIQSLLSQGCQVTTEYADPRRFRTSSWHSGINITSMHALADLSAFLADHPGDYVRLVGVDPKLKKRLMETIIQRPNGKGSNNGSSTRGKGFAPTPSAKSSSSSSSRSHSSSSRLSGDVVNQVRQLLQSGFRLGIEHVDARRYRTGSWQSGPQLQVTREPEAIAPDEIYGT</sequence>
<evidence type="ECO:0000256" key="8">
    <source>
        <dbReference type="ARBA" id="ARBA00024446"/>
    </source>
</evidence>
<feature type="compositionally biased region" description="Polar residues" evidence="10">
    <location>
        <begin position="554"/>
        <end position="563"/>
    </location>
</feature>
<reference evidence="12" key="1">
    <citation type="journal article" date="2022" name="Genome Biol. Evol.">
        <title>A New Gene Family Diagnostic for Intracellular Biomineralization of Amorphous Ca Carbonates by Cyanobacteria.</title>
        <authorList>
            <person name="Benzerara K."/>
            <person name="Duprat E."/>
            <person name="Bitard-Feildel T."/>
            <person name="Caumes G."/>
            <person name="Cassier-Chauvat C."/>
            <person name="Chauvat F."/>
            <person name="Dezi M."/>
            <person name="Diop S.I."/>
            <person name="Gaschignard G."/>
            <person name="Gorgen S."/>
            <person name="Gugger M."/>
            <person name="Lopez-Garcia P."/>
            <person name="Millet M."/>
            <person name="Skouri-Panet F."/>
            <person name="Moreira D."/>
            <person name="Callebaut I."/>
        </authorList>
    </citation>
    <scope>NUCLEOTIDE SEQUENCE</scope>
    <source>
        <strain evidence="12">G9</strain>
    </source>
</reference>
<evidence type="ECO:0000256" key="2">
    <source>
        <dbReference type="ARBA" id="ARBA00022737"/>
    </source>
</evidence>
<evidence type="ECO:0000256" key="7">
    <source>
        <dbReference type="ARBA" id="ARBA00023669"/>
    </source>
</evidence>
<evidence type="ECO:0000256" key="1">
    <source>
        <dbReference type="ARBA" id="ARBA00022531"/>
    </source>
</evidence>
<feature type="domain" description="Ribulose bisphosphate carboxylase small subunit" evidence="11">
    <location>
        <begin position="582"/>
        <end position="640"/>
    </location>
</feature>
<dbReference type="InterPro" id="IPR047223">
    <property type="entry name" value="CA_gamma_LbH"/>
</dbReference>
<keyword evidence="8" id="KW-1283">Bacterial microcompartment</keyword>
<feature type="region of interest" description="Disordered" evidence="10">
    <location>
        <begin position="313"/>
        <end position="338"/>
    </location>
</feature>
<dbReference type="SMART" id="SM00961">
    <property type="entry name" value="RuBisCO_small"/>
    <property type="match status" value="4"/>
</dbReference>
<dbReference type="PANTHER" id="PTHR43360">
    <property type="entry name" value="CARBON DIOXIDE CONCENTRATING MECHANISM PROTEIN CCMM"/>
    <property type="match status" value="1"/>
</dbReference>
<evidence type="ECO:0000256" key="3">
    <source>
        <dbReference type="ARBA" id="ARBA00023300"/>
    </source>
</evidence>
<dbReference type="SUPFAM" id="SSF55239">
    <property type="entry name" value="RuBisCO, small subunit"/>
    <property type="match status" value="4"/>
</dbReference>
<feature type="region of interest" description="Disordered" evidence="10">
    <location>
        <begin position="430"/>
        <end position="464"/>
    </location>
</feature>
<evidence type="ECO:0000259" key="11">
    <source>
        <dbReference type="SMART" id="SM00961"/>
    </source>
</evidence>
<feature type="domain" description="Ribulose bisphosphate carboxylase small subunit" evidence="11">
    <location>
        <begin position="461"/>
        <end position="551"/>
    </location>
</feature>
<evidence type="ECO:0000256" key="5">
    <source>
        <dbReference type="ARBA" id="ARBA00023595"/>
    </source>
</evidence>
<keyword evidence="7" id="KW-1282">Carboxysome</keyword>
<evidence type="ECO:0000256" key="9">
    <source>
        <dbReference type="ARBA" id="ARBA00030397"/>
    </source>
</evidence>
<dbReference type="SUPFAM" id="SSF51161">
    <property type="entry name" value="Trimeric LpxA-like enzymes"/>
    <property type="match status" value="1"/>
</dbReference>
<keyword evidence="1" id="KW-0602">Photosynthesis</keyword>
<accession>A0ABT6F2U0</accession>
<name>A0ABT6F2U0_9SYNE</name>
<evidence type="ECO:0000313" key="13">
    <source>
        <dbReference type="Proteomes" id="UP001154265"/>
    </source>
</evidence>
<evidence type="ECO:0000256" key="4">
    <source>
        <dbReference type="ARBA" id="ARBA00023587"/>
    </source>
</evidence>
<dbReference type="InterPro" id="IPR052265">
    <property type="entry name" value="Gamma-CA"/>
</dbReference>
<evidence type="ECO:0000313" key="12">
    <source>
        <dbReference type="EMBL" id="MDG2992168.1"/>
    </source>
</evidence>
<comment type="similarity">
    <text evidence="5">Belongs to the gamma-class carbonic anhydrase family.</text>
</comment>
<feature type="compositionally biased region" description="Low complexity" evidence="10">
    <location>
        <begin position="439"/>
        <end position="453"/>
    </location>
</feature>
<dbReference type="Gene3D" id="2.160.10.10">
    <property type="entry name" value="Hexapeptide repeat proteins"/>
    <property type="match status" value="1"/>
</dbReference>
<dbReference type="RefSeq" id="WP_277868093.1">
    <property type="nucleotide sequence ID" value="NZ_JAKKUT010000008.1"/>
</dbReference>
<dbReference type="EMBL" id="JAKKUT010000008">
    <property type="protein sequence ID" value="MDG2992168.1"/>
    <property type="molecule type" value="Genomic_DNA"/>
</dbReference>
<dbReference type="InterPro" id="IPR036385">
    <property type="entry name" value="RuBisCO_ssu_sf"/>
</dbReference>
<comment type="subcellular location">
    <subcellularLocation>
        <location evidence="4">Carboxysome</location>
    </subcellularLocation>
</comment>
<dbReference type="InterPro" id="IPR000894">
    <property type="entry name" value="RuBisCO_ssu_dom"/>
</dbReference>
<dbReference type="PANTHER" id="PTHR43360:SF1">
    <property type="entry name" value="CARBOXYSOME ASSEMBLY PROTEIN CCMM"/>
    <property type="match status" value="1"/>
</dbReference>
<dbReference type="PIRSF" id="PIRSF037250">
    <property type="entry name" value="CcmM"/>
    <property type="match status" value="1"/>
</dbReference>
<reference evidence="12" key="2">
    <citation type="submission" date="2022-01" db="EMBL/GenBank/DDBJ databases">
        <authorList>
            <person name="Zivanovic Y."/>
            <person name="Moreira D."/>
            <person name="Lopez-Garcia P."/>
        </authorList>
    </citation>
    <scope>NUCLEOTIDE SEQUENCE</scope>
    <source>
        <strain evidence="12">G9</strain>
    </source>
</reference>
<feature type="compositionally biased region" description="Polar residues" evidence="10">
    <location>
        <begin position="454"/>
        <end position="464"/>
    </location>
</feature>
<keyword evidence="13" id="KW-1185">Reference proteome</keyword>
<dbReference type="CDD" id="cd00710">
    <property type="entry name" value="LbH_gamma_CA"/>
    <property type="match status" value="1"/>
</dbReference>
<keyword evidence="2" id="KW-0677">Repeat</keyword>
<feature type="compositionally biased region" description="Low complexity" evidence="10">
    <location>
        <begin position="319"/>
        <end position="338"/>
    </location>
</feature>
<feature type="compositionally biased region" description="Low complexity" evidence="10">
    <location>
        <begin position="575"/>
        <end position="591"/>
    </location>
</feature>
<evidence type="ECO:0000256" key="6">
    <source>
        <dbReference type="ARBA" id="ARBA00023636"/>
    </source>
</evidence>
<feature type="region of interest" description="Disordered" evidence="10">
    <location>
        <begin position="626"/>
        <end position="646"/>
    </location>
</feature>
<dbReference type="InterPro" id="IPR011004">
    <property type="entry name" value="Trimer_LpxA-like_sf"/>
</dbReference>
<evidence type="ECO:0000256" key="10">
    <source>
        <dbReference type="SAM" id="MobiDB-lite"/>
    </source>
</evidence>
<dbReference type="InterPro" id="IPR017156">
    <property type="entry name" value="CcmM"/>
</dbReference>
<feature type="region of interest" description="Disordered" evidence="10">
    <location>
        <begin position="547"/>
        <end position="592"/>
    </location>
</feature>